<keyword evidence="3" id="KW-0813">Transport</keyword>
<dbReference type="InterPro" id="IPR017871">
    <property type="entry name" value="ABC_transporter-like_CS"/>
</dbReference>
<dbReference type="Proteomes" id="UP001597403">
    <property type="component" value="Unassembled WGS sequence"/>
</dbReference>
<evidence type="ECO:0000256" key="2">
    <source>
        <dbReference type="ARBA" id="ARBA00005417"/>
    </source>
</evidence>
<dbReference type="SUPFAM" id="SSF52540">
    <property type="entry name" value="P-loop containing nucleoside triphosphate hydrolases"/>
    <property type="match status" value="1"/>
</dbReference>
<evidence type="ECO:0000256" key="8">
    <source>
        <dbReference type="ARBA" id="ARBA00023136"/>
    </source>
</evidence>
<keyword evidence="8" id="KW-0472">Membrane</keyword>
<name>A0ABW4UQB2_9BACL</name>
<dbReference type="Pfam" id="PF00005">
    <property type="entry name" value="ABC_tran"/>
    <property type="match status" value="1"/>
</dbReference>
<dbReference type="PANTHER" id="PTHR43553">
    <property type="entry name" value="HEAVY METAL TRANSPORTER"/>
    <property type="match status" value="1"/>
</dbReference>
<keyword evidence="4" id="KW-1003">Cell membrane</keyword>
<dbReference type="InterPro" id="IPR027417">
    <property type="entry name" value="P-loop_NTPase"/>
</dbReference>
<comment type="similarity">
    <text evidence="2">Belongs to the ABC transporter superfamily.</text>
</comment>
<dbReference type="GO" id="GO:0005524">
    <property type="term" value="F:ATP binding"/>
    <property type="evidence" value="ECO:0007669"/>
    <property type="project" value="UniProtKB-KW"/>
</dbReference>
<evidence type="ECO:0000256" key="5">
    <source>
        <dbReference type="ARBA" id="ARBA00022741"/>
    </source>
</evidence>
<evidence type="ECO:0000259" key="9">
    <source>
        <dbReference type="PROSITE" id="PS50893"/>
    </source>
</evidence>
<reference evidence="11" key="1">
    <citation type="journal article" date="2019" name="Int. J. Syst. Evol. Microbiol.">
        <title>The Global Catalogue of Microorganisms (GCM) 10K type strain sequencing project: providing services to taxonomists for standard genome sequencing and annotation.</title>
        <authorList>
            <consortium name="The Broad Institute Genomics Platform"/>
            <consortium name="The Broad Institute Genome Sequencing Center for Infectious Disease"/>
            <person name="Wu L."/>
            <person name="Ma J."/>
        </authorList>
    </citation>
    <scope>NUCLEOTIDE SEQUENCE [LARGE SCALE GENOMIC DNA]</scope>
    <source>
        <strain evidence="11">CGMCC 1.15067</strain>
    </source>
</reference>
<dbReference type="RefSeq" id="WP_204826575.1">
    <property type="nucleotide sequence ID" value="NZ_JBHUGF010000001.1"/>
</dbReference>
<keyword evidence="7" id="KW-1278">Translocase</keyword>
<dbReference type="InterPro" id="IPR003593">
    <property type="entry name" value="AAA+_ATPase"/>
</dbReference>
<keyword evidence="11" id="KW-1185">Reference proteome</keyword>
<evidence type="ECO:0000313" key="10">
    <source>
        <dbReference type="EMBL" id="MFD1988601.1"/>
    </source>
</evidence>
<sequence>MVYQLQHVSVRYQEHDALQDINCTIEAGKWISVIGQTGAGKSTLMQVLKGLIPVIQGEYQIDHQPVSKDAKGRLQVRPEIGYVFQYPEHQLFETTVARELAFAPKQQRWSSSQIQQKIAEILPQVGLSEDVLELAPFQLSGGQKRRVALASILMMNPQVLIVDEPTAGLDPVGRATLLQYLQKWQQQDNRTLILVSHHLDDVAQYSDEIILMDQGVLIGQYDPVTLLIEQSHLLEQSGLILPESIQLLQLIEQCYGQKIEVDSCREEDIFARILPLWHRKEPNDE</sequence>
<evidence type="ECO:0000256" key="7">
    <source>
        <dbReference type="ARBA" id="ARBA00022967"/>
    </source>
</evidence>
<evidence type="ECO:0000313" key="11">
    <source>
        <dbReference type="Proteomes" id="UP001597403"/>
    </source>
</evidence>
<dbReference type="PROSITE" id="PS00211">
    <property type="entry name" value="ABC_TRANSPORTER_1"/>
    <property type="match status" value="1"/>
</dbReference>
<dbReference type="SMART" id="SM00382">
    <property type="entry name" value="AAA"/>
    <property type="match status" value="1"/>
</dbReference>
<dbReference type="EMBL" id="JBHUGF010000001">
    <property type="protein sequence ID" value="MFD1988601.1"/>
    <property type="molecule type" value="Genomic_DNA"/>
</dbReference>
<dbReference type="InterPro" id="IPR050095">
    <property type="entry name" value="ECF_ABC_transporter_ATP-bd"/>
</dbReference>
<dbReference type="PANTHER" id="PTHR43553:SF27">
    <property type="entry name" value="ENERGY-COUPLING FACTOR TRANSPORTER ATP-BINDING PROTEIN ECFA2"/>
    <property type="match status" value="1"/>
</dbReference>
<evidence type="ECO:0000256" key="3">
    <source>
        <dbReference type="ARBA" id="ARBA00022448"/>
    </source>
</evidence>
<organism evidence="10 11">
    <name type="scientific">Paenibacillus nicotianae</name>
    <dbReference type="NCBI Taxonomy" id="1526551"/>
    <lineage>
        <taxon>Bacteria</taxon>
        <taxon>Bacillati</taxon>
        <taxon>Bacillota</taxon>
        <taxon>Bacilli</taxon>
        <taxon>Bacillales</taxon>
        <taxon>Paenibacillaceae</taxon>
        <taxon>Paenibacillus</taxon>
    </lineage>
</organism>
<comment type="subcellular location">
    <subcellularLocation>
        <location evidence="1">Cell membrane</location>
        <topology evidence="1">Peripheral membrane protein</topology>
    </subcellularLocation>
</comment>
<protein>
    <submittedName>
        <fullName evidence="10">ATP-binding cassette domain-containing protein</fullName>
    </submittedName>
</protein>
<dbReference type="InterPro" id="IPR003439">
    <property type="entry name" value="ABC_transporter-like_ATP-bd"/>
</dbReference>
<dbReference type="CDD" id="cd03225">
    <property type="entry name" value="ABC_cobalt_CbiO_domain1"/>
    <property type="match status" value="1"/>
</dbReference>
<gene>
    <name evidence="10" type="ORF">ACFSGI_01270</name>
</gene>
<feature type="domain" description="ABC transporter" evidence="9">
    <location>
        <begin position="3"/>
        <end position="239"/>
    </location>
</feature>
<dbReference type="InterPro" id="IPR015856">
    <property type="entry name" value="ABC_transpr_CbiO/EcfA_su"/>
</dbReference>
<evidence type="ECO:0000256" key="1">
    <source>
        <dbReference type="ARBA" id="ARBA00004202"/>
    </source>
</evidence>
<comment type="caution">
    <text evidence="10">The sequence shown here is derived from an EMBL/GenBank/DDBJ whole genome shotgun (WGS) entry which is preliminary data.</text>
</comment>
<dbReference type="PROSITE" id="PS50893">
    <property type="entry name" value="ABC_TRANSPORTER_2"/>
    <property type="match status" value="1"/>
</dbReference>
<keyword evidence="6 10" id="KW-0067">ATP-binding</keyword>
<proteinExistence type="inferred from homology"/>
<evidence type="ECO:0000256" key="4">
    <source>
        <dbReference type="ARBA" id="ARBA00022475"/>
    </source>
</evidence>
<dbReference type="Gene3D" id="3.40.50.300">
    <property type="entry name" value="P-loop containing nucleotide triphosphate hydrolases"/>
    <property type="match status" value="1"/>
</dbReference>
<evidence type="ECO:0000256" key="6">
    <source>
        <dbReference type="ARBA" id="ARBA00022840"/>
    </source>
</evidence>
<accession>A0ABW4UQB2</accession>
<keyword evidence="5" id="KW-0547">Nucleotide-binding</keyword>